<dbReference type="InterPro" id="IPR036267">
    <property type="entry name" value="RuvA_C_sf"/>
</dbReference>
<sequence>MIGKLSGRIDYIAADHVLIEAGGVGYMVHCAPGTLARLPQPGEAAALYTELIVREDLLQLIGFRTVAEREWHRLLTSVQGVGAKVALAILDALGPEGVSRALALGDAAAVKAAPGVGPKLANRIVNELADKAASVMALGAQAGRTAAPAAAVAPAVPLADTAPAPEEDDPLAAADALSALLNLGYERAQAARAVAEAGRDGSSGTADLIRAALRSLAPES</sequence>
<evidence type="ECO:0000256" key="1">
    <source>
        <dbReference type="ARBA" id="ARBA00022490"/>
    </source>
</evidence>
<evidence type="ECO:0000259" key="7">
    <source>
        <dbReference type="SMART" id="SM00278"/>
    </source>
</evidence>
<evidence type="ECO:0000256" key="6">
    <source>
        <dbReference type="HAMAP-Rule" id="MF_00031"/>
    </source>
</evidence>
<dbReference type="Gene3D" id="2.40.50.140">
    <property type="entry name" value="Nucleic acid-binding proteins"/>
    <property type="match status" value="1"/>
</dbReference>
<protein>
    <recommendedName>
        <fullName evidence="6">Holliday junction branch migration complex subunit RuvA</fullName>
    </recommendedName>
</protein>
<evidence type="ECO:0000313" key="9">
    <source>
        <dbReference type="Proteomes" id="UP001239909"/>
    </source>
</evidence>
<feature type="region of interest" description="Domain I" evidence="6">
    <location>
        <begin position="1"/>
        <end position="64"/>
    </location>
</feature>
<evidence type="ECO:0000256" key="3">
    <source>
        <dbReference type="ARBA" id="ARBA00023125"/>
    </source>
</evidence>
<keyword evidence="3 6" id="KW-0238">DNA-binding</keyword>
<evidence type="ECO:0000256" key="4">
    <source>
        <dbReference type="ARBA" id="ARBA00023172"/>
    </source>
</evidence>
<dbReference type="InterPro" id="IPR013849">
    <property type="entry name" value="DNA_helicase_Holl-junc_RuvA_I"/>
</dbReference>
<dbReference type="Pfam" id="PF01330">
    <property type="entry name" value="RuvA_N"/>
    <property type="match status" value="1"/>
</dbReference>
<dbReference type="InterPro" id="IPR000085">
    <property type="entry name" value="RuvA"/>
</dbReference>
<dbReference type="Pfam" id="PF14520">
    <property type="entry name" value="HHH_5"/>
    <property type="match status" value="1"/>
</dbReference>
<name>A0ABQ6LR36_9RHOB</name>
<evidence type="ECO:0000256" key="5">
    <source>
        <dbReference type="ARBA" id="ARBA00023204"/>
    </source>
</evidence>
<feature type="region of interest" description="Domain III" evidence="6">
    <location>
        <begin position="168"/>
        <end position="220"/>
    </location>
</feature>
<keyword evidence="9" id="KW-1185">Reference proteome</keyword>
<keyword evidence="4 6" id="KW-0233">DNA recombination</keyword>
<feature type="domain" description="Helix-hairpin-helix DNA-binding motif class 1" evidence="7">
    <location>
        <begin position="108"/>
        <end position="127"/>
    </location>
</feature>
<accession>A0ABQ6LR36</accession>
<dbReference type="SUPFAM" id="SSF46929">
    <property type="entry name" value="DNA helicase RuvA subunit, C-terminal domain"/>
    <property type="match status" value="1"/>
</dbReference>
<dbReference type="InterPro" id="IPR003583">
    <property type="entry name" value="Hlx-hairpin-Hlx_DNA-bd_motif"/>
</dbReference>
<dbReference type="EMBL" id="BSYI01000018">
    <property type="protein sequence ID" value="GMG83350.1"/>
    <property type="molecule type" value="Genomic_DNA"/>
</dbReference>
<dbReference type="Proteomes" id="UP001239909">
    <property type="component" value="Unassembled WGS sequence"/>
</dbReference>
<comment type="subunit">
    <text evidence="6">Homotetramer. Forms an RuvA(8)-RuvB(12)-Holliday junction (HJ) complex. HJ DNA is sandwiched between 2 RuvA tetramers; dsDNA enters through RuvA and exits via RuvB. An RuvB hexamer assembles on each DNA strand where it exits the tetramer. Each RuvB hexamer is contacted by two RuvA subunits (via domain III) on 2 adjacent RuvB subunits; this complex drives branch migration. In the full resolvosome a probable DNA-RuvA(4)-RuvB(12)-RuvC(2) complex forms which resolves the HJ.</text>
</comment>
<comment type="domain">
    <text evidence="6">Has three domains with a flexible linker between the domains II and III and assumes an 'L' shape. Domain III is highly mobile and contacts RuvB.</text>
</comment>
<dbReference type="Pfam" id="PF07499">
    <property type="entry name" value="RuvA_C"/>
    <property type="match status" value="1"/>
</dbReference>
<reference evidence="8 9" key="1">
    <citation type="submission" date="2023-04" db="EMBL/GenBank/DDBJ databases">
        <title>Marinoamorphus aggregata gen. nov., sp. Nov., isolate from tissue of brittle star Ophioplocus japonicus.</title>
        <authorList>
            <person name="Kawano K."/>
            <person name="Sawayama S."/>
            <person name="Nakagawa S."/>
        </authorList>
    </citation>
    <scope>NUCLEOTIDE SEQUENCE [LARGE SCALE GENOMIC DNA]</scope>
    <source>
        <strain evidence="8 9">NKW23</strain>
    </source>
</reference>
<dbReference type="SUPFAM" id="SSF47781">
    <property type="entry name" value="RuvA domain 2-like"/>
    <property type="match status" value="1"/>
</dbReference>
<keyword evidence="5 6" id="KW-0234">DNA repair</keyword>
<gene>
    <name evidence="6 8" type="primary">ruvA</name>
    <name evidence="8" type="ORF">LNKW23_25630</name>
</gene>
<comment type="subcellular location">
    <subcellularLocation>
        <location evidence="6">Cytoplasm</location>
    </subcellularLocation>
</comment>
<dbReference type="InterPro" id="IPR010994">
    <property type="entry name" value="RuvA_2-like"/>
</dbReference>
<organism evidence="8 9">
    <name type="scientific">Paralimibaculum aggregatum</name>
    <dbReference type="NCBI Taxonomy" id="3036245"/>
    <lineage>
        <taxon>Bacteria</taxon>
        <taxon>Pseudomonadati</taxon>
        <taxon>Pseudomonadota</taxon>
        <taxon>Alphaproteobacteria</taxon>
        <taxon>Rhodobacterales</taxon>
        <taxon>Paracoccaceae</taxon>
        <taxon>Paralimibaculum</taxon>
    </lineage>
</organism>
<dbReference type="RefSeq" id="WP_285672144.1">
    <property type="nucleotide sequence ID" value="NZ_BSYI01000018.1"/>
</dbReference>
<dbReference type="Gene3D" id="1.10.8.10">
    <property type="entry name" value="DNA helicase RuvA subunit, C-terminal domain"/>
    <property type="match status" value="1"/>
</dbReference>
<dbReference type="Gene3D" id="1.10.150.20">
    <property type="entry name" value="5' to 3' exonuclease, C-terminal subdomain"/>
    <property type="match status" value="1"/>
</dbReference>
<comment type="caution">
    <text evidence="8">The sequence shown here is derived from an EMBL/GenBank/DDBJ whole genome shotgun (WGS) entry which is preliminary data.</text>
</comment>
<dbReference type="SUPFAM" id="SSF50249">
    <property type="entry name" value="Nucleic acid-binding proteins"/>
    <property type="match status" value="1"/>
</dbReference>
<dbReference type="InterPro" id="IPR012340">
    <property type="entry name" value="NA-bd_OB-fold"/>
</dbReference>
<evidence type="ECO:0000256" key="2">
    <source>
        <dbReference type="ARBA" id="ARBA00022763"/>
    </source>
</evidence>
<comment type="caution">
    <text evidence="6">Lacks conserved residue(s) required for the propagation of feature annotation.</text>
</comment>
<dbReference type="SMART" id="SM00278">
    <property type="entry name" value="HhH1"/>
    <property type="match status" value="2"/>
</dbReference>
<keyword evidence="2 6" id="KW-0227">DNA damage</keyword>
<proteinExistence type="inferred from homology"/>
<comment type="function">
    <text evidence="6">The RuvA-RuvB-RuvC complex processes Holliday junction (HJ) DNA during genetic recombination and DNA repair, while the RuvA-RuvB complex plays an important role in the rescue of blocked DNA replication forks via replication fork reversal (RFR). RuvA specifically binds to HJ cruciform DNA, conferring on it an open structure. The RuvB hexamer acts as an ATP-dependent pump, pulling dsDNA into and through the RuvAB complex. HJ branch migration allows RuvC to scan DNA until it finds its consensus sequence, where it cleaves and resolves the cruciform DNA.</text>
</comment>
<dbReference type="InterPro" id="IPR011114">
    <property type="entry name" value="RuvA_C"/>
</dbReference>
<dbReference type="HAMAP" id="MF_00031">
    <property type="entry name" value="DNA_HJ_migration_RuvA"/>
    <property type="match status" value="1"/>
</dbReference>
<evidence type="ECO:0000313" key="8">
    <source>
        <dbReference type="EMBL" id="GMG83350.1"/>
    </source>
</evidence>
<dbReference type="NCBIfam" id="TIGR00084">
    <property type="entry name" value="ruvA"/>
    <property type="match status" value="1"/>
</dbReference>
<feature type="domain" description="Helix-hairpin-helix DNA-binding motif class 1" evidence="7">
    <location>
        <begin position="73"/>
        <end position="92"/>
    </location>
</feature>
<comment type="similarity">
    <text evidence="6">Belongs to the RuvA family.</text>
</comment>
<keyword evidence="1 6" id="KW-0963">Cytoplasm</keyword>